<dbReference type="EMBL" id="QLLK01000003">
    <property type="protein sequence ID" value="RAI92217.1"/>
    <property type="molecule type" value="Genomic_DNA"/>
</dbReference>
<keyword evidence="3" id="KW-1185">Reference proteome</keyword>
<organism evidence="2 3">
    <name type="scientific">Algoriphagus yeomjeoni</name>
    <dbReference type="NCBI Taxonomy" id="291403"/>
    <lineage>
        <taxon>Bacteria</taxon>
        <taxon>Pseudomonadati</taxon>
        <taxon>Bacteroidota</taxon>
        <taxon>Cytophagia</taxon>
        <taxon>Cytophagales</taxon>
        <taxon>Cyclobacteriaceae</taxon>
        <taxon>Algoriphagus</taxon>
    </lineage>
</organism>
<dbReference type="PROSITE" id="PS51257">
    <property type="entry name" value="PROKAR_LIPOPROTEIN"/>
    <property type="match status" value="1"/>
</dbReference>
<dbReference type="Proteomes" id="UP000249610">
    <property type="component" value="Unassembled WGS sequence"/>
</dbReference>
<dbReference type="Pfam" id="PF17170">
    <property type="entry name" value="DUF5128"/>
    <property type="match status" value="1"/>
</dbReference>
<dbReference type="RefSeq" id="WP_111610845.1">
    <property type="nucleotide sequence ID" value="NZ_QLLK01000003.1"/>
</dbReference>
<keyword evidence="1" id="KW-0732">Signal</keyword>
<proteinExistence type="predicted"/>
<comment type="caution">
    <text evidence="2">The sequence shown here is derived from an EMBL/GenBank/DDBJ whole genome shotgun (WGS) entry which is preliminary data.</text>
</comment>
<protein>
    <submittedName>
        <fullName evidence="2">6-bladed beta-propeller protein</fullName>
    </submittedName>
</protein>
<accession>A0A327PKW6</accession>
<reference evidence="2 3" key="1">
    <citation type="submission" date="2018-06" db="EMBL/GenBank/DDBJ databases">
        <title>Genomic Encyclopedia of Archaeal and Bacterial Type Strains, Phase II (KMG-II): from individual species to whole genera.</title>
        <authorList>
            <person name="Goeker M."/>
        </authorList>
    </citation>
    <scope>NUCLEOTIDE SEQUENCE [LARGE SCALE GENOMIC DNA]</scope>
    <source>
        <strain evidence="2 3">DSM 23446</strain>
    </source>
</reference>
<evidence type="ECO:0000313" key="2">
    <source>
        <dbReference type="EMBL" id="RAI92217.1"/>
    </source>
</evidence>
<evidence type="ECO:0000256" key="1">
    <source>
        <dbReference type="SAM" id="SignalP"/>
    </source>
</evidence>
<dbReference type="AlphaFoldDB" id="A0A327PKW6"/>
<dbReference type="OrthoDB" id="818760at2"/>
<name>A0A327PKW6_9BACT</name>
<gene>
    <name evidence="2" type="ORF">LV83_01446</name>
</gene>
<evidence type="ECO:0000313" key="3">
    <source>
        <dbReference type="Proteomes" id="UP000249610"/>
    </source>
</evidence>
<feature type="chain" id="PRO_5016283298" evidence="1">
    <location>
        <begin position="20"/>
        <end position="397"/>
    </location>
</feature>
<feature type="signal peptide" evidence="1">
    <location>
        <begin position="1"/>
        <end position="19"/>
    </location>
</feature>
<sequence>MRRFLLLIIASSLFLIVSACNQERKEIQEVDVQEILVDINNPKSLKMSQFFDTCFIVPLDNRELVGIVSEVDFDEEQLLVLDKKKMLKAYLYNWQGEFIKFLSNGGEGPGEFKWPSDAQLIDEKEVVIYSAGTHKLLIVDQNTDKTKDVFLDSITSLFDFKFFDRKFYFLRANAYGKNESLLVSDVGFQDFKEILIPEKFLSRDKAFHYRSTKYSFIYPKSSGNGFYFSDVVSPYFLEYGGDTLQKAYHVRFSGRELDYSDIDNGTDRSFYNIASRDNLFYFGNALFEGGDLLFLPVIEGIAVRTAIYNKETGKSIYVNEIDDDLTGFPSGNAFAGEVSSKPEFYVRIIPAAVVDEVLRNSQGMANSYLDFLREKDIKRDDNPVLFIYRFKEEVDLD</sequence>